<name>A0A5C4JI38_9ACTN</name>
<dbReference type="SUPFAM" id="SSF54675">
    <property type="entry name" value="Nicotinate/Quinolinate PRTase N-terminal domain-like"/>
    <property type="match status" value="1"/>
</dbReference>
<comment type="caution">
    <text evidence="1">The sequence shown here is derived from an EMBL/GenBank/DDBJ whole genome shotgun (WGS) entry which is preliminary data.</text>
</comment>
<proteinExistence type="predicted"/>
<accession>A0A5C4JI38</accession>
<dbReference type="OrthoDB" id="9770610at2"/>
<evidence type="ECO:0000313" key="2">
    <source>
        <dbReference type="Proteomes" id="UP000309174"/>
    </source>
</evidence>
<dbReference type="Gene3D" id="3.20.140.10">
    <property type="entry name" value="nicotinate phosphoribosyltransferase"/>
    <property type="match status" value="1"/>
</dbReference>
<evidence type="ECO:0000313" key="1">
    <source>
        <dbReference type="EMBL" id="TMR04231.1"/>
    </source>
</evidence>
<dbReference type="InterPro" id="IPR036068">
    <property type="entry name" value="Nicotinate_pribotase-like_C"/>
</dbReference>
<dbReference type="RefSeq" id="WP_138644627.1">
    <property type="nucleotide sequence ID" value="NZ_VCKW01000033.1"/>
</dbReference>
<dbReference type="SUPFAM" id="SSF51690">
    <property type="entry name" value="Nicotinate/Quinolinate PRTase C-terminal domain-like"/>
    <property type="match status" value="1"/>
</dbReference>
<protein>
    <submittedName>
        <fullName evidence="1">Uncharacterized protein</fullName>
    </submittedName>
</protein>
<dbReference type="Gene3D" id="3.20.20.70">
    <property type="entry name" value="Aldolase class I"/>
    <property type="match status" value="1"/>
</dbReference>
<dbReference type="InterPro" id="IPR013785">
    <property type="entry name" value="Aldolase_TIM"/>
</dbReference>
<dbReference type="GO" id="GO:0009435">
    <property type="term" value="P:NAD+ biosynthetic process"/>
    <property type="evidence" value="ECO:0007669"/>
    <property type="project" value="UniProtKB-UniPathway"/>
</dbReference>
<dbReference type="Proteomes" id="UP000309174">
    <property type="component" value="Unassembled WGS sequence"/>
</dbReference>
<sequence length="428" mass="44859">MRTGDDDASAARLHKAGMASATYSLTVVQGLDRPLAVAAGLGDGLRHLLDFRLGGDHVGMLTEAGICSRATARSLCRVRFTGEVRAVPEGRVVLAGEPVLEVTAPHAVAFLVQAELLRRLRFQTAMASRAAGIVRAAGAARLIHRPESGREVRSPVEARSAVIGGFDATCDLDAARRAALPGAVLTDGLTAGFAADAGVVALLVESIGEADTDLVRSALAWVHSRRMRARVGVAVSGGDLMRRCVQARRRLDGAGMRYVPVFVGGRLDEHAIAALSASEAPIEGFVVDPAGAGAAGGDPEMVSRLVVHRGVPVLQPGSDPGLLPASKQVYRGERGDLLVTRGERCPAGHRPLLELVMLAGRPLRPSEPAAGPVSEARVRSRADLAWLRHAASTRDATFVAAPRTSPRLRALRDRVANAEPSALKASQV</sequence>
<organism evidence="1 2">
    <name type="scientific">Actinomadura soli</name>
    <dbReference type="NCBI Taxonomy" id="2508997"/>
    <lineage>
        <taxon>Bacteria</taxon>
        <taxon>Bacillati</taxon>
        <taxon>Actinomycetota</taxon>
        <taxon>Actinomycetes</taxon>
        <taxon>Streptosporangiales</taxon>
        <taxon>Thermomonosporaceae</taxon>
        <taxon>Actinomadura</taxon>
    </lineage>
</organism>
<keyword evidence="2" id="KW-1185">Reference proteome</keyword>
<dbReference type="AlphaFoldDB" id="A0A5C4JI38"/>
<dbReference type="EMBL" id="VCKW01000033">
    <property type="protein sequence ID" value="TMR04231.1"/>
    <property type="molecule type" value="Genomic_DNA"/>
</dbReference>
<gene>
    <name evidence="1" type="ORF">ETD83_09115</name>
</gene>
<dbReference type="UniPathway" id="UPA00253">
    <property type="reaction ID" value="UER00457"/>
</dbReference>
<reference evidence="1 2" key="1">
    <citation type="submission" date="2019-05" db="EMBL/GenBank/DDBJ databases">
        <title>Draft genome sequence of Actinomadura sp. 14C53.</title>
        <authorList>
            <person name="Saricaoglu S."/>
            <person name="Isik K."/>
        </authorList>
    </citation>
    <scope>NUCLEOTIDE SEQUENCE [LARGE SCALE GENOMIC DNA]</scope>
    <source>
        <strain evidence="1 2">14C53</strain>
    </source>
</reference>